<dbReference type="Proteomes" id="UP000243232">
    <property type="component" value="Chromosome I"/>
</dbReference>
<dbReference type="InterPro" id="IPR012660">
    <property type="entry name" value="YiiD_C"/>
</dbReference>
<keyword evidence="3" id="KW-1185">Reference proteome</keyword>
<dbReference type="SUPFAM" id="SSF54637">
    <property type="entry name" value="Thioesterase/thiol ester dehydrase-isomerase"/>
    <property type="match status" value="1"/>
</dbReference>
<evidence type="ECO:0000259" key="1">
    <source>
        <dbReference type="Pfam" id="PF09500"/>
    </source>
</evidence>
<gene>
    <name evidence="2" type="ORF">SAMN05216296_3106</name>
</gene>
<dbReference type="Pfam" id="PF09500">
    <property type="entry name" value="YiiD_C"/>
    <property type="match status" value="1"/>
</dbReference>
<reference evidence="3" key="1">
    <citation type="submission" date="2016-10" db="EMBL/GenBank/DDBJ databases">
        <authorList>
            <person name="Varghese N."/>
            <person name="Submissions S."/>
        </authorList>
    </citation>
    <scope>NUCLEOTIDE SEQUENCE [LARGE SCALE GENOMIC DNA]</scope>
    <source>
        <strain evidence="3">DSM 17875</strain>
    </source>
</reference>
<dbReference type="OrthoDB" id="572024at2"/>
<dbReference type="STRING" id="364197.SAMN05216296_3106"/>
<accession>A0A1H2HM09</accession>
<proteinExistence type="predicted"/>
<feature type="domain" description="Thioesterase putative" evidence="1">
    <location>
        <begin position="8"/>
        <end position="149"/>
    </location>
</feature>
<dbReference type="NCBIfam" id="TIGR02447">
    <property type="entry name" value="yiiD_Cterm"/>
    <property type="match status" value="1"/>
</dbReference>
<evidence type="ECO:0000313" key="2">
    <source>
        <dbReference type="EMBL" id="SDU32832.1"/>
    </source>
</evidence>
<name>A0A1H2HM09_9PSED</name>
<sequence>MSDQAQSDLETLLYRDIPLTRAMQVRVASWHEHQLQLQLPLPANCNLHDSMFGGSLYCGALLAGWGWLHLRLQEAGLHGAVVIRDAQISYLLPVTTDARACCSAPEAAAWSRFVTIFERRGVARLQLESQVLTAGGEVAVRFSGQFVLQRGITG</sequence>
<protein>
    <submittedName>
        <fullName evidence="2">Thioesterase domain-containing protein, putative</fullName>
    </submittedName>
</protein>
<evidence type="ECO:0000313" key="3">
    <source>
        <dbReference type="Proteomes" id="UP000243232"/>
    </source>
</evidence>
<dbReference type="InterPro" id="IPR029069">
    <property type="entry name" value="HotDog_dom_sf"/>
</dbReference>
<dbReference type="RefSeq" id="WP_090197324.1">
    <property type="nucleotide sequence ID" value="NZ_LT629785.1"/>
</dbReference>
<dbReference type="Gene3D" id="3.10.129.10">
    <property type="entry name" value="Hotdog Thioesterase"/>
    <property type="match status" value="1"/>
</dbReference>
<dbReference type="EMBL" id="LT629785">
    <property type="protein sequence ID" value="SDU32832.1"/>
    <property type="molecule type" value="Genomic_DNA"/>
</dbReference>
<dbReference type="AlphaFoldDB" id="A0A1H2HM09"/>
<organism evidence="2 3">
    <name type="scientific">Pseudomonas pohangensis</name>
    <dbReference type="NCBI Taxonomy" id="364197"/>
    <lineage>
        <taxon>Bacteria</taxon>
        <taxon>Pseudomonadati</taxon>
        <taxon>Pseudomonadota</taxon>
        <taxon>Gammaproteobacteria</taxon>
        <taxon>Pseudomonadales</taxon>
        <taxon>Pseudomonadaceae</taxon>
        <taxon>Pseudomonas</taxon>
    </lineage>
</organism>